<organism evidence="2">
    <name type="scientific">marine sediment metagenome</name>
    <dbReference type="NCBI Taxonomy" id="412755"/>
    <lineage>
        <taxon>unclassified sequences</taxon>
        <taxon>metagenomes</taxon>
        <taxon>ecological metagenomes</taxon>
    </lineage>
</organism>
<dbReference type="AlphaFoldDB" id="X1FGN5"/>
<keyword evidence="1" id="KW-1133">Transmembrane helix</keyword>
<evidence type="ECO:0000256" key="1">
    <source>
        <dbReference type="SAM" id="Phobius"/>
    </source>
</evidence>
<keyword evidence="1" id="KW-0472">Membrane</keyword>
<sequence>MLLPILGLFIAIPYGIAGLIGLFIAFGLFTLQHFAWKWSFILNIIGFVLFLIGGNWYGVILSAIIVVYLNLPYIKKRFE</sequence>
<protein>
    <submittedName>
        <fullName evidence="2">Uncharacterized protein</fullName>
    </submittedName>
</protein>
<accession>X1FGN5</accession>
<feature type="transmembrane region" description="Helical" evidence="1">
    <location>
        <begin position="6"/>
        <end position="29"/>
    </location>
</feature>
<keyword evidence="1" id="KW-0812">Transmembrane</keyword>
<name>X1FGN5_9ZZZZ</name>
<dbReference type="EMBL" id="BARU01007399">
    <property type="protein sequence ID" value="GAH44816.1"/>
    <property type="molecule type" value="Genomic_DNA"/>
</dbReference>
<proteinExistence type="predicted"/>
<feature type="transmembrane region" description="Helical" evidence="1">
    <location>
        <begin position="41"/>
        <end position="69"/>
    </location>
</feature>
<evidence type="ECO:0000313" key="2">
    <source>
        <dbReference type="EMBL" id="GAH44816.1"/>
    </source>
</evidence>
<reference evidence="2" key="1">
    <citation type="journal article" date="2014" name="Front. Microbiol.">
        <title>High frequency of phylogenetically diverse reductive dehalogenase-homologous genes in deep subseafloor sedimentary metagenomes.</title>
        <authorList>
            <person name="Kawai M."/>
            <person name="Futagami T."/>
            <person name="Toyoda A."/>
            <person name="Takaki Y."/>
            <person name="Nishi S."/>
            <person name="Hori S."/>
            <person name="Arai W."/>
            <person name="Tsubouchi T."/>
            <person name="Morono Y."/>
            <person name="Uchiyama I."/>
            <person name="Ito T."/>
            <person name="Fujiyama A."/>
            <person name="Inagaki F."/>
            <person name="Takami H."/>
        </authorList>
    </citation>
    <scope>NUCLEOTIDE SEQUENCE</scope>
    <source>
        <strain evidence="2">Expedition CK06-06</strain>
    </source>
</reference>
<comment type="caution">
    <text evidence="2">The sequence shown here is derived from an EMBL/GenBank/DDBJ whole genome shotgun (WGS) entry which is preliminary data.</text>
</comment>
<gene>
    <name evidence="2" type="ORF">S03H2_14576</name>
</gene>